<feature type="region of interest" description="Disordered" evidence="1">
    <location>
        <begin position="1"/>
        <end position="91"/>
    </location>
</feature>
<protein>
    <submittedName>
        <fullName evidence="2 3">Uncharacterized protein</fullName>
    </submittedName>
</protein>
<feature type="compositionally biased region" description="Gly residues" evidence="1">
    <location>
        <begin position="175"/>
        <end position="184"/>
    </location>
</feature>
<gene>
    <name evidence="2" type="ORF">BRADI_5g07817v3</name>
</gene>
<organism evidence="2">
    <name type="scientific">Brachypodium distachyon</name>
    <name type="common">Purple false brome</name>
    <name type="synonym">Trachynia distachya</name>
    <dbReference type="NCBI Taxonomy" id="15368"/>
    <lineage>
        <taxon>Eukaryota</taxon>
        <taxon>Viridiplantae</taxon>
        <taxon>Streptophyta</taxon>
        <taxon>Embryophyta</taxon>
        <taxon>Tracheophyta</taxon>
        <taxon>Spermatophyta</taxon>
        <taxon>Magnoliopsida</taxon>
        <taxon>Liliopsida</taxon>
        <taxon>Poales</taxon>
        <taxon>Poaceae</taxon>
        <taxon>BOP clade</taxon>
        <taxon>Pooideae</taxon>
        <taxon>Stipodae</taxon>
        <taxon>Brachypodieae</taxon>
        <taxon>Brachypodium</taxon>
    </lineage>
</organism>
<evidence type="ECO:0000313" key="4">
    <source>
        <dbReference type="Proteomes" id="UP000008810"/>
    </source>
</evidence>
<dbReference type="Gramene" id="PNT60905">
    <property type="protein sequence ID" value="PNT60905"/>
    <property type="gene ID" value="BRADI_5g07817v3"/>
</dbReference>
<dbReference type="AlphaFoldDB" id="A0A2K2CFV2"/>
<accession>A0A2K2CFV2</accession>
<feature type="compositionally biased region" description="Polar residues" evidence="1">
    <location>
        <begin position="75"/>
        <end position="86"/>
    </location>
</feature>
<name>A0A2K2CFV2_BRADI</name>
<feature type="compositionally biased region" description="Low complexity" evidence="1">
    <location>
        <begin position="147"/>
        <end position="157"/>
    </location>
</feature>
<feature type="compositionally biased region" description="Basic residues" evidence="1">
    <location>
        <begin position="58"/>
        <end position="74"/>
    </location>
</feature>
<reference evidence="2 3" key="1">
    <citation type="journal article" date="2010" name="Nature">
        <title>Genome sequencing and analysis of the model grass Brachypodium distachyon.</title>
        <authorList>
            <consortium name="International Brachypodium Initiative"/>
        </authorList>
    </citation>
    <scope>NUCLEOTIDE SEQUENCE [LARGE SCALE GENOMIC DNA]</scope>
    <source>
        <strain evidence="2 3">Bd21</strain>
    </source>
</reference>
<keyword evidence="4" id="KW-1185">Reference proteome</keyword>
<feature type="compositionally biased region" description="Basic and acidic residues" evidence="1">
    <location>
        <begin position="117"/>
        <end position="133"/>
    </location>
</feature>
<dbReference type="EnsemblPlants" id="PNT60905">
    <property type="protein sequence ID" value="PNT60905"/>
    <property type="gene ID" value="BRADI_5g07817v3"/>
</dbReference>
<feature type="region of interest" description="Disordered" evidence="1">
    <location>
        <begin position="117"/>
        <end position="184"/>
    </location>
</feature>
<evidence type="ECO:0000313" key="3">
    <source>
        <dbReference type="EnsemblPlants" id="PNT60905"/>
    </source>
</evidence>
<proteinExistence type="predicted"/>
<dbReference type="InParanoid" id="A0A2K2CFV2"/>
<dbReference type="EMBL" id="CM000884">
    <property type="protein sequence ID" value="PNT60905.1"/>
    <property type="molecule type" value="Genomic_DNA"/>
</dbReference>
<evidence type="ECO:0000313" key="2">
    <source>
        <dbReference type="EMBL" id="PNT60905.1"/>
    </source>
</evidence>
<evidence type="ECO:0000256" key="1">
    <source>
        <dbReference type="SAM" id="MobiDB-lite"/>
    </source>
</evidence>
<reference evidence="2" key="2">
    <citation type="submission" date="2017-06" db="EMBL/GenBank/DDBJ databases">
        <title>WGS assembly of Brachypodium distachyon.</title>
        <authorList>
            <consortium name="The International Brachypodium Initiative"/>
            <person name="Lucas S."/>
            <person name="Harmon-Smith M."/>
            <person name="Lail K."/>
            <person name="Tice H."/>
            <person name="Grimwood J."/>
            <person name="Bruce D."/>
            <person name="Barry K."/>
            <person name="Shu S."/>
            <person name="Lindquist E."/>
            <person name="Wang M."/>
            <person name="Pitluck S."/>
            <person name="Vogel J.P."/>
            <person name="Garvin D.F."/>
            <person name="Mockler T.C."/>
            <person name="Schmutz J."/>
            <person name="Rokhsar D."/>
            <person name="Bevan M.W."/>
        </authorList>
    </citation>
    <scope>NUCLEOTIDE SEQUENCE</scope>
    <source>
        <strain evidence="2">Bd21</strain>
    </source>
</reference>
<reference evidence="3" key="3">
    <citation type="submission" date="2018-08" db="UniProtKB">
        <authorList>
            <consortium name="EnsemblPlants"/>
        </authorList>
    </citation>
    <scope>IDENTIFICATION</scope>
    <source>
        <strain evidence="3">cv. Bd21</strain>
    </source>
</reference>
<dbReference type="Proteomes" id="UP000008810">
    <property type="component" value="Chromosome 5"/>
</dbReference>
<sequence>MSSLGCCRSSIGRRKAVAPPCRPWSRPSVPQPRPSMHPAARAGRRSSPWSSSPDFGGRRSRLGNRSNPRARRRCSSQVDARPSISSALRRRAPWSERCVPLRWHGFGVSAVSVENGGKKAKEEREGGRGEGGRVTHLWLGEEGDGSAGWRRSGSGTRTRGRGGGRHGVAALGRGQQRGGGARGR</sequence>